<proteinExistence type="predicted"/>
<dbReference type="GeneID" id="55617231"/>
<evidence type="ECO:0000313" key="1">
    <source>
        <dbReference type="EMBL" id="QEG08775.1"/>
    </source>
</evidence>
<gene>
    <name evidence="1" type="primary">4L372XY_060</name>
</gene>
<keyword evidence="2" id="KW-1185">Reference proteome</keyword>
<dbReference type="Proteomes" id="UP000325103">
    <property type="component" value="Segment"/>
</dbReference>
<sequence length="70" mass="7880">MIRYKHIELEWNMGSIHGLTNDAIKVAQAHDCKVTFPFNGIKITVDKNADVDYISNKALDHVANKLGDIK</sequence>
<evidence type="ECO:0000313" key="2">
    <source>
        <dbReference type="Proteomes" id="UP000325103"/>
    </source>
</evidence>
<name>A0A5B9N7H0_9CAUD</name>
<dbReference type="RefSeq" id="YP_009846859.1">
    <property type="nucleotide sequence ID" value="NC_048772.1"/>
</dbReference>
<dbReference type="KEGG" id="vg:55617231"/>
<dbReference type="EMBL" id="MK813941">
    <property type="protein sequence ID" value="QEG08775.1"/>
    <property type="molecule type" value="Genomic_DNA"/>
</dbReference>
<organism evidence="1 2">
    <name type="scientific">Aeromonas phage 4L372XY</name>
    <dbReference type="NCBI Taxonomy" id="2588520"/>
    <lineage>
        <taxon>Viruses</taxon>
        <taxon>Duplodnaviria</taxon>
        <taxon>Heunggongvirae</taxon>
        <taxon>Uroviricota</taxon>
        <taxon>Caudoviricetes</taxon>
        <taxon>Plateaulakevirus</taxon>
        <taxon>Plateaulakevirus pv4L372XY</taxon>
    </lineage>
</organism>
<protein>
    <submittedName>
        <fullName evidence="1">Uncharacterized protein</fullName>
    </submittedName>
</protein>
<accession>A0A5B9N7H0</accession>
<reference evidence="1 2" key="1">
    <citation type="submission" date="2019-04" db="EMBL/GenBank/DDBJ databases">
        <title>Nine Novel Phages from a Plateau Lake in Southwest China Provide Insights into Aeromonas Phage Diversity.</title>
        <authorList>
            <person name="Xiao W."/>
            <person name="Bai M."/>
            <person name="Wang Y."/>
            <person name="Cui X."/>
        </authorList>
    </citation>
    <scope>NUCLEOTIDE SEQUENCE [LARGE SCALE GENOMIC DNA]</scope>
</reference>